<evidence type="ECO:0000259" key="6">
    <source>
        <dbReference type="PROSITE" id="PS50977"/>
    </source>
</evidence>
<keyword evidence="2" id="KW-0678">Repressor</keyword>
<dbReference type="PANTHER" id="PTHR30055:SF175">
    <property type="entry name" value="HTH-TYPE TRANSCRIPTIONAL REPRESSOR KSTR2"/>
    <property type="match status" value="1"/>
</dbReference>
<evidence type="ECO:0000256" key="5">
    <source>
        <dbReference type="ARBA" id="ARBA00023163"/>
    </source>
</evidence>
<dbReference type="Gene3D" id="1.10.10.60">
    <property type="entry name" value="Homeodomain-like"/>
    <property type="match status" value="1"/>
</dbReference>
<dbReference type="SUPFAM" id="SSF46689">
    <property type="entry name" value="Homeodomain-like"/>
    <property type="match status" value="1"/>
</dbReference>
<dbReference type="InterPro" id="IPR041490">
    <property type="entry name" value="KstR2_TetR_C"/>
</dbReference>
<evidence type="ECO:0000313" key="8">
    <source>
        <dbReference type="Proteomes" id="UP000280834"/>
    </source>
</evidence>
<dbReference type="PANTHER" id="PTHR30055">
    <property type="entry name" value="HTH-TYPE TRANSCRIPTIONAL REGULATOR RUTR"/>
    <property type="match status" value="1"/>
</dbReference>
<keyword evidence="8" id="KW-1185">Reference proteome</keyword>
<proteinExistence type="predicted"/>
<organism evidence="9">
    <name type="scientific">Brugia timori</name>
    <dbReference type="NCBI Taxonomy" id="42155"/>
    <lineage>
        <taxon>Eukaryota</taxon>
        <taxon>Metazoa</taxon>
        <taxon>Ecdysozoa</taxon>
        <taxon>Nematoda</taxon>
        <taxon>Chromadorea</taxon>
        <taxon>Rhabditida</taxon>
        <taxon>Spirurina</taxon>
        <taxon>Spiruromorpha</taxon>
        <taxon>Filarioidea</taxon>
        <taxon>Onchocercidae</taxon>
        <taxon>Brugia</taxon>
    </lineage>
</organism>
<name>A0A0R3Q910_9BILA</name>
<dbReference type="AlphaFoldDB" id="A0A0R3Q910"/>
<dbReference type="GO" id="GO:0000976">
    <property type="term" value="F:transcription cis-regulatory region binding"/>
    <property type="evidence" value="ECO:0007669"/>
    <property type="project" value="TreeGrafter"/>
</dbReference>
<dbReference type="InterPro" id="IPR009057">
    <property type="entry name" value="Homeodomain-like_sf"/>
</dbReference>
<dbReference type="InterPro" id="IPR050109">
    <property type="entry name" value="HTH-type_TetR-like_transc_reg"/>
</dbReference>
<dbReference type="WBParaSite" id="BTMF_0000281801-mRNA-1">
    <property type="protein sequence ID" value="BTMF_0000281801-mRNA-1"/>
    <property type="gene ID" value="BTMF_0000281801"/>
</dbReference>
<dbReference type="Pfam" id="PF00440">
    <property type="entry name" value="TetR_N"/>
    <property type="match status" value="1"/>
</dbReference>
<dbReference type="InterPro" id="IPR001647">
    <property type="entry name" value="HTH_TetR"/>
</dbReference>
<protein>
    <submittedName>
        <fullName evidence="9">HTH tetR-type domain-containing protein</fullName>
    </submittedName>
</protein>
<evidence type="ECO:0000256" key="2">
    <source>
        <dbReference type="ARBA" id="ARBA00022491"/>
    </source>
</evidence>
<reference evidence="7 8" key="2">
    <citation type="submission" date="2018-11" db="EMBL/GenBank/DDBJ databases">
        <authorList>
            <consortium name="Pathogen Informatics"/>
        </authorList>
    </citation>
    <scope>NUCLEOTIDE SEQUENCE [LARGE SCALE GENOMIC DNA]</scope>
</reference>
<keyword evidence="5" id="KW-0804">Transcription</keyword>
<dbReference type="Pfam" id="PF17932">
    <property type="entry name" value="TetR_C_24"/>
    <property type="match status" value="1"/>
</dbReference>
<feature type="domain" description="HTH tetR-type" evidence="6">
    <location>
        <begin position="34"/>
        <end position="94"/>
    </location>
</feature>
<dbReference type="PRINTS" id="PR00455">
    <property type="entry name" value="HTHTETR"/>
</dbReference>
<dbReference type="EMBL" id="UZAG01001681">
    <property type="protein sequence ID" value="VDO11860.1"/>
    <property type="molecule type" value="Genomic_DNA"/>
</dbReference>
<keyword evidence="3" id="KW-0805">Transcription regulation</keyword>
<evidence type="ECO:0000256" key="1">
    <source>
        <dbReference type="ARBA" id="ARBA00004123"/>
    </source>
</evidence>
<dbReference type="GO" id="GO:0003700">
    <property type="term" value="F:DNA-binding transcription factor activity"/>
    <property type="evidence" value="ECO:0007669"/>
    <property type="project" value="TreeGrafter"/>
</dbReference>
<evidence type="ECO:0000256" key="4">
    <source>
        <dbReference type="ARBA" id="ARBA00023125"/>
    </source>
</evidence>
<dbReference type="PROSITE" id="PS50977">
    <property type="entry name" value="HTH_TETR_2"/>
    <property type="match status" value="1"/>
</dbReference>
<dbReference type="SUPFAM" id="SSF48498">
    <property type="entry name" value="Tetracyclin repressor-like, C-terminal domain"/>
    <property type="match status" value="1"/>
</dbReference>
<evidence type="ECO:0000313" key="7">
    <source>
        <dbReference type="EMBL" id="VDO11860.1"/>
    </source>
</evidence>
<comment type="subcellular location">
    <subcellularLocation>
        <location evidence="1">Nucleus</location>
    </subcellularLocation>
</comment>
<sequence length="245" mass="27215">MGHRIDAIPLSPVTAMATTQRPSYSLEDYLNGIPPARRKIIDAAAQLFRMRGFSFVTMSDIASAVGLSKAGLYHHCPSKDELLADMVMLCGELLTAQLTRARLLDASASERLRAFVVSRMEVIAKYQDLFSIIWQERPFISTESFGGIAKNTEHYRSDVRGLIDEAKRSGSIRKDVDSHLLMLAIDGMTGWAYIWFKNGGTHDSTAIGQAFWEFLYHGVASEAIKTESQGKLKGEKSKRPVLTRG</sequence>
<reference evidence="9" key="1">
    <citation type="submission" date="2017-02" db="UniProtKB">
        <authorList>
            <consortium name="WormBaseParasite"/>
        </authorList>
    </citation>
    <scope>IDENTIFICATION</scope>
</reference>
<accession>A0A0R3Q910</accession>
<keyword evidence="4" id="KW-0238">DNA-binding</keyword>
<evidence type="ECO:0000256" key="3">
    <source>
        <dbReference type="ARBA" id="ARBA00023015"/>
    </source>
</evidence>
<dbReference type="InterPro" id="IPR036271">
    <property type="entry name" value="Tet_transcr_reg_TetR-rel_C_sf"/>
</dbReference>
<dbReference type="GO" id="GO:0005634">
    <property type="term" value="C:nucleus"/>
    <property type="evidence" value="ECO:0007669"/>
    <property type="project" value="UniProtKB-SubCell"/>
</dbReference>
<dbReference type="Proteomes" id="UP000280834">
    <property type="component" value="Unassembled WGS sequence"/>
</dbReference>
<gene>
    <name evidence="7" type="ORF">BTMF_LOCUS2142</name>
</gene>
<evidence type="ECO:0000313" key="9">
    <source>
        <dbReference type="WBParaSite" id="BTMF_0000281801-mRNA-1"/>
    </source>
</evidence>
<dbReference type="Gene3D" id="1.10.357.10">
    <property type="entry name" value="Tetracycline Repressor, domain 2"/>
    <property type="match status" value="1"/>
</dbReference>